<organism evidence="9 12">
    <name type="scientific">Bacteroides ovatus</name>
    <dbReference type="NCBI Taxonomy" id="28116"/>
    <lineage>
        <taxon>Bacteria</taxon>
        <taxon>Pseudomonadati</taxon>
        <taxon>Bacteroidota</taxon>
        <taxon>Bacteroidia</taxon>
        <taxon>Bacteroidales</taxon>
        <taxon>Bacteroidaceae</taxon>
        <taxon>Bacteroides</taxon>
    </lineage>
</organism>
<reference evidence="11 12" key="1">
    <citation type="submission" date="2016-10" db="EMBL/GenBank/DDBJ databases">
        <authorList>
            <person name="de Groot N.N."/>
        </authorList>
    </citation>
    <scope>NUCLEOTIDE SEQUENCE [LARGE SCALE GENOMIC DNA]</scope>
    <source>
        <strain evidence="9 12">NLAE-zl-C500</strain>
        <strain evidence="10 11">NLAE-zl-C57</strain>
    </source>
</reference>
<name>A0A1G6FZU8_BACOV</name>
<feature type="chain" id="PRO_5010470332" evidence="6">
    <location>
        <begin position="24"/>
        <end position="598"/>
    </location>
</feature>
<sequence length="598" mass="66646">MKKITNYILICTCALGFSSCVNTFLDLEPLDAKTDVIYFKTPEHFREYANGLYGQLLGWQSSYGSIFDHMDAASDLSTCFRYSYGVGTGVMGVPNDDSRWGNCYGNIRATNHMFERAVSSYTGNLADIKKELAEGHFFRAYNYFYLLKFFGGVPVVTKVLDVTSPELYGKRNSRYEVVNLILSDLDEAIAGLPLEQNITSADKGKISKQAAQAFKARVLLYEATWRKYNGTSTDFEGSAGPASDQVNTFLEESVQLSETVMGDAAYSLWNYNNVAAMKNLSSRYLFNIEEEASNPAGAGRATNKEFIIASVYSQETRKGQIDLNQVIYTDMRPSRKLIDMFLCTDGLPVSMSDKFQGYKNPGDEFQNRDFRLTSYVGSYSTSLTVESCGYGVSKFAITDIQRQSKDESANYPVLRLAEVYLNYAEAVMERYGEISDDQLNKSINKIRARAGIANLTNALAKRIQEGVPANATKTVNQVMLDEIRRERALELYMEGFRCDDLKRWGIAEKNLNESRCGAVVGNASYPTAFVDENGNATSAFNPAIFTKGTEEVETGKGKLPCVVLLKSSDCAFTKGDYLWAIPRNQINLNSNLVQNPGY</sequence>
<feature type="domain" description="SusD-like N-terminal" evidence="8">
    <location>
        <begin position="99"/>
        <end position="220"/>
    </location>
</feature>
<evidence type="ECO:0000313" key="10">
    <source>
        <dbReference type="EMBL" id="SDI38623.1"/>
    </source>
</evidence>
<feature type="domain" description="RagB/SusD" evidence="7">
    <location>
        <begin position="388"/>
        <end position="598"/>
    </location>
</feature>
<comment type="subcellular location">
    <subcellularLocation>
        <location evidence="1">Cell outer membrane</location>
    </subcellularLocation>
</comment>
<keyword evidence="5" id="KW-0998">Cell outer membrane</keyword>
<protein>
    <submittedName>
        <fullName evidence="9">Starch-binding associating with outer membrane</fullName>
    </submittedName>
</protein>
<dbReference type="PROSITE" id="PS51257">
    <property type="entry name" value="PROKAR_LIPOPROTEIN"/>
    <property type="match status" value="1"/>
</dbReference>
<keyword evidence="3 6" id="KW-0732">Signal</keyword>
<proteinExistence type="inferred from homology"/>
<evidence type="ECO:0000256" key="3">
    <source>
        <dbReference type="ARBA" id="ARBA00022729"/>
    </source>
</evidence>
<dbReference type="InterPro" id="IPR012944">
    <property type="entry name" value="SusD_RagB_dom"/>
</dbReference>
<gene>
    <name evidence="9" type="ORF">SAMN05192581_100147</name>
    <name evidence="10" type="ORF">SAMN05192582_104210</name>
</gene>
<comment type="similarity">
    <text evidence="2">Belongs to the SusD family.</text>
</comment>
<feature type="signal peptide" evidence="6">
    <location>
        <begin position="1"/>
        <end position="23"/>
    </location>
</feature>
<dbReference type="Gene3D" id="1.25.40.390">
    <property type="match status" value="1"/>
</dbReference>
<accession>A0A1G6FZU8</accession>
<dbReference type="SUPFAM" id="SSF48452">
    <property type="entry name" value="TPR-like"/>
    <property type="match status" value="1"/>
</dbReference>
<evidence type="ECO:0000256" key="4">
    <source>
        <dbReference type="ARBA" id="ARBA00023136"/>
    </source>
</evidence>
<evidence type="ECO:0000256" key="2">
    <source>
        <dbReference type="ARBA" id="ARBA00006275"/>
    </source>
</evidence>
<evidence type="ECO:0000313" key="9">
    <source>
        <dbReference type="EMBL" id="SDB75159.1"/>
    </source>
</evidence>
<dbReference type="InterPro" id="IPR011990">
    <property type="entry name" value="TPR-like_helical_dom_sf"/>
</dbReference>
<dbReference type="EMBL" id="FMYE01000001">
    <property type="protein sequence ID" value="SDB75159.1"/>
    <property type="molecule type" value="Genomic_DNA"/>
</dbReference>
<dbReference type="EMBL" id="FNDO01000042">
    <property type="protein sequence ID" value="SDI38623.1"/>
    <property type="molecule type" value="Genomic_DNA"/>
</dbReference>
<evidence type="ECO:0000313" key="12">
    <source>
        <dbReference type="Proteomes" id="UP000183670"/>
    </source>
</evidence>
<dbReference type="Proteomes" id="UP000181870">
    <property type="component" value="Unassembled WGS sequence"/>
</dbReference>
<evidence type="ECO:0000256" key="1">
    <source>
        <dbReference type="ARBA" id="ARBA00004442"/>
    </source>
</evidence>
<evidence type="ECO:0000259" key="8">
    <source>
        <dbReference type="Pfam" id="PF14322"/>
    </source>
</evidence>
<dbReference type="Pfam" id="PF07980">
    <property type="entry name" value="SusD_RagB"/>
    <property type="match status" value="1"/>
</dbReference>
<dbReference type="GO" id="GO:0009279">
    <property type="term" value="C:cell outer membrane"/>
    <property type="evidence" value="ECO:0007669"/>
    <property type="project" value="UniProtKB-SubCell"/>
</dbReference>
<dbReference type="Proteomes" id="UP000183670">
    <property type="component" value="Unassembled WGS sequence"/>
</dbReference>
<dbReference type="InterPro" id="IPR033985">
    <property type="entry name" value="SusD-like_N"/>
</dbReference>
<dbReference type="Pfam" id="PF14322">
    <property type="entry name" value="SusD-like_3"/>
    <property type="match status" value="1"/>
</dbReference>
<evidence type="ECO:0000256" key="5">
    <source>
        <dbReference type="ARBA" id="ARBA00023237"/>
    </source>
</evidence>
<evidence type="ECO:0000313" key="11">
    <source>
        <dbReference type="Proteomes" id="UP000181870"/>
    </source>
</evidence>
<evidence type="ECO:0000259" key="7">
    <source>
        <dbReference type="Pfam" id="PF07980"/>
    </source>
</evidence>
<evidence type="ECO:0000256" key="6">
    <source>
        <dbReference type="SAM" id="SignalP"/>
    </source>
</evidence>
<keyword evidence="4" id="KW-0472">Membrane</keyword>
<dbReference type="AlphaFoldDB" id="A0A1G6FZU8"/>
<dbReference type="RefSeq" id="WP_074556342.1">
    <property type="nucleotide sequence ID" value="NZ_FMYE01000001.1"/>
</dbReference>